<keyword evidence="4" id="KW-0547">Nucleotide-binding</keyword>
<dbReference type="InterPro" id="IPR002314">
    <property type="entry name" value="aa-tRNA-synt_IIb"/>
</dbReference>
<dbReference type="GO" id="GO:0005524">
    <property type="term" value="F:ATP binding"/>
    <property type="evidence" value="ECO:0007669"/>
    <property type="project" value="UniProtKB-KW"/>
</dbReference>
<evidence type="ECO:0000256" key="1">
    <source>
        <dbReference type="ARBA" id="ARBA00010728"/>
    </source>
</evidence>
<accession>A0A0K0FZG1</accession>
<evidence type="ECO:0000256" key="8">
    <source>
        <dbReference type="PIRSR" id="PIRSR001529-1"/>
    </source>
</evidence>
<protein>
    <recommendedName>
        <fullName evidence="2">serine--tRNA ligase</fullName>
        <ecNumber evidence="2">6.1.1.11</ecNumber>
    </recommendedName>
    <alternativeName>
        <fullName evidence="7">Seryl-tRNA synthetase</fullName>
    </alternativeName>
</protein>
<dbReference type="GO" id="GO:0006434">
    <property type="term" value="P:seryl-tRNA aminoacylation"/>
    <property type="evidence" value="ECO:0007669"/>
    <property type="project" value="InterPro"/>
</dbReference>
<dbReference type="STRING" id="75913.A0A0K0FZG1"/>
<feature type="binding site" evidence="8">
    <location>
        <position position="286"/>
    </location>
    <ligand>
        <name>L-serine</name>
        <dbReference type="ChEBI" id="CHEBI:33384"/>
    </ligand>
</feature>
<evidence type="ECO:0000256" key="9">
    <source>
        <dbReference type="PIRSR" id="PIRSR001529-2"/>
    </source>
</evidence>
<feature type="binding site" evidence="9">
    <location>
        <begin position="264"/>
        <end position="266"/>
    </location>
    <ligand>
        <name>ATP</name>
        <dbReference type="ChEBI" id="CHEBI:30616"/>
    </ligand>
</feature>
<keyword evidence="3" id="KW-0436">Ligase</keyword>
<evidence type="ECO:0000256" key="3">
    <source>
        <dbReference type="ARBA" id="ARBA00022598"/>
    </source>
</evidence>
<comment type="similarity">
    <text evidence="1">Belongs to the class-II aminoacyl-tRNA synthetase family. Type-1 seryl-tRNA synthetase subfamily.</text>
</comment>
<dbReference type="AlphaFoldDB" id="A0A0K0FZG1"/>
<dbReference type="PRINTS" id="PR00981">
    <property type="entry name" value="TRNASYNTHSER"/>
</dbReference>
<dbReference type="EC" id="6.1.1.11" evidence="2"/>
<reference evidence="11" key="1">
    <citation type="submission" date="2014-07" db="EMBL/GenBank/DDBJ databases">
        <authorList>
            <person name="Martin A.A"/>
            <person name="De Silva N."/>
        </authorList>
    </citation>
    <scope>NUCLEOTIDE SEQUENCE</scope>
</reference>
<keyword evidence="6" id="KW-0030">Aminoacyl-tRNA synthetase</keyword>
<evidence type="ECO:0000259" key="10">
    <source>
        <dbReference type="PROSITE" id="PS50862"/>
    </source>
</evidence>
<dbReference type="Pfam" id="PF00587">
    <property type="entry name" value="tRNA-synt_2b"/>
    <property type="match status" value="1"/>
</dbReference>
<dbReference type="GO" id="GO:0004828">
    <property type="term" value="F:serine-tRNA ligase activity"/>
    <property type="evidence" value="ECO:0007669"/>
    <property type="project" value="UniProtKB-EC"/>
</dbReference>
<feature type="binding site" evidence="8">
    <location>
        <position position="383"/>
    </location>
    <ligand>
        <name>L-serine</name>
        <dbReference type="ChEBI" id="CHEBI:33384"/>
    </ligand>
</feature>
<dbReference type="WBParaSite" id="SVE_1784000.1">
    <property type="protein sequence ID" value="SVE_1784000.1"/>
    <property type="gene ID" value="SVE_1784000"/>
</dbReference>
<dbReference type="Gene3D" id="3.30.930.10">
    <property type="entry name" value="Bira Bifunctional Protein, Domain 2"/>
    <property type="match status" value="1"/>
</dbReference>
<keyword evidence="5 9" id="KW-0067">ATP-binding</keyword>
<evidence type="ECO:0000256" key="5">
    <source>
        <dbReference type="ARBA" id="ARBA00022840"/>
    </source>
</evidence>
<feature type="domain" description="Aminoacyl-transfer RNA synthetases class-II family profile" evidence="10">
    <location>
        <begin position="177"/>
        <end position="424"/>
    </location>
</feature>
<evidence type="ECO:0000256" key="6">
    <source>
        <dbReference type="ARBA" id="ARBA00023146"/>
    </source>
</evidence>
<dbReference type="PROSITE" id="PS50862">
    <property type="entry name" value="AA_TRNA_LIGASE_II"/>
    <property type="match status" value="1"/>
</dbReference>
<evidence type="ECO:0000256" key="2">
    <source>
        <dbReference type="ARBA" id="ARBA00012840"/>
    </source>
</evidence>
<organism evidence="11 12">
    <name type="scientific">Strongyloides venezuelensis</name>
    <name type="common">Threadworm</name>
    <dbReference type="NCBI Taxonomy" id="75913"/>
    <lineage>
        <taxon>Eukaryota</taxon>
        <taxon>Metazoa</taxon>
        <taxon>Ecdysozoa</taxon>
        <taxon>Nematoda</taxon>
        <taxon>Chromadorea</taxon>
        <taxon>Rhabditida</taxon>
        <taxon>Tylenchina</taxon>
        <taxon>Panagrolaimomorpha</taxon>
        <taxon>Strongyloidoidea</taxon>
        <taxon>Strongyloididae</taxon>
        <taxon>Strongyloides</taxon>
    </lineage>
</organism>
<feature type="site" description="Important for serine binding" evidence="8">
    <location>
        <position position="385"/>
    </location>
</feature>
<proteinExistence type="inferred from homology"/>
<evidence type="ECO:0000256" key="7">
    <source>
        <dbReference type="ARBA" id="ARBA00031113"/>
    </source>
</evidence>
<dbReference type="Proteomes" id="UP000035680">
    <property type="component" value="Unassembled WGS sequence"/>
</dbReference>
<dbReference type="PANTHER" id="PTHR11778">
    <property type="entry name" value="SERYL-TRNA SYNTHETASE"/>
    <property type="match status" value="1"/>
</dbReference>
<dbReference type="InterPro" id="IPR002317">
    <property type="entry name" value="Ser-tRNA-ligase_type_1"/>
</dbReference>
<dbReference type="PIRSF" id="PIRSF001529">
    <property type="entry name" value="Ser-tRNA-synth_IIa"/>
    <property type="match status" value="1"/>
</dbReference>
<name>A0A0K0FZG1_STRVS</name>
<feature type="binding site" evidence="9">
    <location>
        <begin position="279"/>
        <end position="282"/>
    </location>
    <ligand>
        <name>ATP</name>
        <dbReference type="ChEBI" id="CHEBI:30616"/>
    </ligand>
</feature>
<feature type="binding site" evidence="9">
    <location>
        <begin position="350"/>
        <end position="353"/>
    </location>
    <ligand>
        <name>ATP</name>
        <dbReference type="ChEBI" id="CHEBI:30616"/>
    </ligand>
</feature>
<keyword evidence="11" id="KW-1185">Reference proteome</keyword>
<feature type="binding site" evidence="8">
    <location>
        <position position="232"/>
    </location>
    <ligand>
        <name>L-serine</name>
        <dbReference type="ChEBI" id="CHEBI:33384"/>
    </ligand>
</feature>
<dbReference type="SUPFAM" id="SSF55681">
    <property type="entry name" value="Class II aaRS and biotin synthetases"/>
    <property type="match status" value="1"/>
</dbReference>
<dbReference type="InterPro" id="IPR045864">
    <property type="entry name" value="aa-tRNA-synth_II/BPL/LPL"/>
</dbReference>
<dbReference type="InterPro" id="IPR006195">
    <property type="entry name" value="aa-tRNA-synth_II"/>
</dbReference>
<evidence type="ECO:0000313" key="12">
    <source>
        <dbReference type="WBParaSite" id="SVE_1784000.1"/>
    </source>
</evidence>
<evidence type="ECO:0000313" key="11">
    <source>
        <dbReference type="Proteomes" id="UP000035680"/>
    </source>
</evidence>
<reference evidence="12" key="2">
    <citation type="submission" date="2015-08" db="UniProtKB">
        <authorList>
            <consortium name="WormBaseParasite"/>
        </authorList>
    </citation>
    <scope>IDENTIFICATION</scope>
</reference>
<evidence type="ECO:0000256" key="4">
    <source>
        <dbReference type="ARBA" id="ARBA00022741"/>
    </source>
</evidence>
<sequence length="436" mass="50458">MMLLRNFINQKNVFIRNSVQYVKLNPLQQELVDRRPDLDLERLTDEEHIETIEKNIKSRKGVGDVKKIHEIWRSIECFDNSKYTSMEESKKIFKNLWDQLYLEAYNIPNKTHPSVPLGTEENGKIVKSFHLTDDPLPNVQTAEDIGKSWRNLSYPSRASGNRSYYFNGFLSFLEKALLKYAYNYVKSLGFIPVIVPDIVHNNVTVGCGVSQRSDHSIQYSVLNNPSLHLAGTSEMGLAGLLEGKFFIKHDIFPKKFVALSRCYRPEINQSVNEAKLYRVHEFFKVEMFSICRPDQSDGVLEEFVEIQKKIIEDLEIPYQLIDMASEELGASAYRKYDINCLMPGRKLFGEVTSASNCTDYQSRRLNIRFKNVDGNYEYIHTINGTAMASTRSLISLLENWRMKRGRTSSFEKLCASDKKDIWKPIKITEASVFKYQ</sequence>
<feature type="binding site" evidence="8">
    <location>
        <position position="264"/>
    </location>
    <ligand>
        <name>L-serine</name>
        <dbReference type="ChEBI" id="CHEBI:33384"/>
    </ligand>
</feature>